<dbReference type="KEGG" id="egl:EGR_10191"/>
<dbReference type="Proteomes" id="UP000019149">
    <property type="component" value="Unassembled WGS sequence"/>
</dbReference>
<dbReference type="RefSeq" id="XP_024346152.1">
    <property type="nucleotide sequence ID" value="XM_024499440.1"/>
</dbReference>
<accession>W6U332</accession>
<dbReference type="AlphaFoldDB" id="W6U332"/>
<proteinExistence type="predicted"/>
<evidence type="ECO:0000313" key="1">
    <source>
        <dbReference type="EMBL" id="EUB54956.1"/>
    </source>
</evidence>
<protein>
    <submittedName>
        <fullName evidence="1">Uncharacterized protein</fullName>
    </submittedName>
</protein>
<evidence type="ECO:0000313" key="2">
    <source>
        <dbReference type="Proteomes" id="UP000019149"/>
    </source>
</evidence>
<dbReference type="CTD" id="36345906"/>
<organism evidence="1 2">
    <name type="scientific">Echinococcus granulosus</name>
    <name type="common">Hydatid tapeworm</name>
    <dbReference type="NCBI Taxonomy" id="6210"/>
    <lineage>
        <taxon>Eukaryota</taxon>
        <taxon>Metazoa</taxon>
        <taxon>Spiralia</taxon>
        <taxon>Lophotrochozoa</taxon>
        <taxon>Platyhelminthes</taxon>
        <taxon>Cestoda</taxon>
        <taxon>Eucestoda</taxon>
        <taxon>Cyclophyllidea</taxon>
        <taxon>Taeniidae</taxon>
        <taxon>Echinococcus</taxon>
        <taxon>Echinococcus granulosus group</taxon>
    </lineage>
</organism>
<dbReference type="EMBL" id="APAU02000197">
    <property type="protein sequence ID" value="EUB54956.1"/>
    <property type="molecule type" value="Genomic_DNA"/>
</dbReference>
<gene>
    <name evidence="1" type="ORF">EGR_10191</name>
</gene>
<comment type="caution">
    <text evidence="1">The sequence shown here is derived from an EMBL/GenBank/DDBJ whole genome shotgun (WGS) entry which is preliminary data.</text>
</comment>
<dbReference type="GeneID" id="36345906"/>
<reference evidence="1 2" key="1">
    <citation type="journal article" date="2013" name="Nat. Genet.">
        <title>The genome of the hydatid tapeworm Echinococcus granulosus.</title>
        <authorList>
            <person name="Zheng H."/>
            <person name="Zhang W."/>
            <person name="Zhang L."/>
            <person name="Zhang Z."/>
            <person name="Li J."/>
            <person name="Lu G."/>
            <person name="Zhu Y."/>
            <person name="Wang Y."/>
            <person name="Huang Y."/>
            <person name="Liu J."/>
            <person name="Kang H."/>
            <person name="Chen J."/>
            <person name="Wang L."/>
            <person name="Chen A."/>
            <person name="Yu S."/>
            <person name="Gao Z."/>
            <person name="Jin L."/>
            <person name="Gu W."/>
            <person name="Wang Z."/>
            <person name="Zhao L."/>
            <person name="Shi B."/>
            <person name="Wen H."/>
            <person name="Lin R."/>
            <person name="Jones M.K."/>
            <person name="Brejova B."/>
            <person name="Vinar T."/>
            <person name="Zhao G."/>
            <person name="McManus D.P."/>
            <person name="Chen Z."/>
            <person name="Zhou Y."/>
            <person name="Wang S."/>
        </authorList>
    </citation>
    <scope>NUCLEOTIDE SEQUENCE [LARGE SCALE GENOMIC DNA]</scope>
</reference>
<name>W6U332_ECHGR</name>
<keyword evidence="2" id="KW-1185">Reference proteome</keyword>
<sequence>MNIQSITWLSSFVERQPRRSPWSSSRRNLARNICPDAAINDVET</sequence>